<name>A0A7M2RFH8_9FIRM</name>
<dbReference type="Proteomes" id="UP000593601">
    <property type="component" value="Chromosome"/>
</dbReference>
<keyword evidence="2" id="KW-1185">Reference proteome</keyword>
<sequence length="310" mass="36722">MNILYCGDQKMEDGLLLSTLSILNHTEDPLHIFVLTMRLSTETRNYNPISSWFAEDLKRLVKEKNSENQVTRVDLTETFSREMPYANLDTHFTPYCMLRLFADKIPIPPQSAAACPTSFLDRILYLDADVICRRDFSDFYHQDLSGYEIAGVPDHYGRWLYSRDIRRMDYLNSGVLLLNMEAIKKTRLMEKCRELCADKQMFLPDQTALNRLCSSKKKLPRRFNEQRKLKENTVFQHFTTSFRILPWLHTVTVKPWEVEKMHSKLKLHEYDSLLETFTQISETRKKQNQQKDQVETDEQGKRIDTNFLYH</sequence>
<dbReference type="EMBL" id="CP063304">
    <property type="protein sequence ID" value="QOV18898.1"/>
    <property type="molecule type" value="Genomic_DNA"/>
</dbReference>
<organism evidence="1 2">
    <name type="scientific">Blautia liquoris</name>
    <dbReference type="NCBI Taxonomy" id="2779518"/>
    <lineage>
        <taxon>Bacteria</taxon>
        <taxon>Bacillati</taxon>
        <taxon>Bacillota</taxon>
        <taxon>Clostridia</taxon>
        <taxon>Lachnospirales</taxon>
        <taxon>Lachnospiraceae</taxon>
        <taxon>Blautia</taxon>
    </lineage>
</organism>
<reference evidence="1 2" key="1">
    <citation type="submission" date="2020-10" db="EMBL/GenBank/DDBJ databases">
        <title>Blautia liquoris sp.nov., isolated from the mud in a fermentation cellar used for the production of Chinese strong-flavoured liquor.</title>
        <authorList>
            <person name="Lu L."/>
        </authorList>
    </citation>
    <scope>NUCLEOTIDE SEQUENCE [LARGE SCALE GENOMIC DNA]</scope>
    <source>
        <strain evidence="1 2">LZLJ-3</strain>
    </source>
</reference>
<dbReference type="InterPro" id="IPR002495">
    <property type="entry name" value="Glyco_trans_8"/>
</dbReference>
<protein>
    <submittedName>
        <fullName evidence="1">Glycosyltransferase family 8 protein</fullName>
    </submittedName>
</protein>
<evidence type="ECO:0000313" key="2">
    <source>
        <dbReference type="Proteomes" id="UP000593601"/>
    </source>
</evidence>
<dbReference type="RefSeq" id="WP_193735258.1">
    <property type="nucleotide sequence ID" value="NZ_CP063304.1"/>
</dbReference>
<dbReference type="SUPFAM" id="SSF53448">
    <property type="entry name" value="Nucleotide-diphospho-sugar transferases"/>
    <property type="match status" value="1"/>
</dbReference>
<dbReference type="Gene3D" id="3.90.550.10">
    <property type="entry name" value="Spore Coat Polysaccharide Biosynthesis Protein SpsA, Chain A"/>
    <property type="match status" value="1"/>
</dbReference>
<gene>
    <name evidence="1" type="ORF">INP51_13020</name>
</gene>
<evidence type="ECO:0000313" key="1">
    <source>
        <dbReference type="EMBL" id="QOV18898.1"/>
    </source>
</evidence>
<dbReference type="KEGG" id="bliq:INP51_13020"/>
<dbReference type="InterPro" id="IPR029044">
    <property type="entry name" value="Nucleotide-diphossugar_trans"/>
</dbReference>
<dbReference type="GO" id="GO:0016757">
    <property type="term" value="F:glycosyltransferase activity"/>
    <property type="evidence" value="ECO:0007669"/>
    <property type="project" value="InterPro"/>
</dbReference>
<accession>A0A7M2RFH8</accession>
<dbReference type="Pfam" id="PF01501">
    <property type="entry name" value="Glyco_transf_8"/>
    <property type="match status" value="1"/>
</dbReference>
<keyword evidence="1" id="KW-0808">Transferase</keyword>
<dbReference type="CDD" id="cd04194">
    <property type="entry name" value="GT8_A4GalT_like"/>
    <property type="match status" value="1"/>
</dbReference>
<dbReference type="AlphaFoldDB" id="A0A7M2RFH8"/>
<proteinExistence type="predicted"/>